<evidence type="ECO:0000313" key="1">
    <source>
        <dbReference type="EMBL" id="MBA2873009.1"/>
    </source>
</evidence>
<dbReference type="Proteomes" id="UP000580891">
    <property type="component" value="Unassembled WGS sequence"/>
</dbReference>
<name>A0A7W0BYD8_9BACL</name>
<dbReference type="RefSeq" id="WP_281363483.1">
    <property type="nucleotide sequence ID" value="NZ_JACDUU010000011.1"/>
</dbReference>
<dbReference type="AlphaFoldDB" id="A0A7W0BYD8"/>
<dbReference type="EMBL" id="JACDUU010000011">
    <property type="protein sequence ID" value="MBA2873009.1"/>
    <property type="molecule type" value="Genomic_DNA"/>
</dbReference>
<accession>A0A7W0BYD8</accession>
<evidence type="ECO:0000313" key="2">
    <source>
        <dbReference type="Proteomes" id="UP000580891"/>
    </source>
</evidence>
<keyword evidence="2" id="KW-1185">Reference proteome</keyword>
<sequence length="44" mass="5262">MKSEDERMVPVIKIAKHDKESTTWMIRVKDANEESELIFRWGIN</sequence>
<gene>
    <name evidence="1" type="ORF">HNQ85_003324</name>
</gene>
<reference evidence="1 2" key="1">
    <citation type="submission" date="2020-07" db="EMBL/GenBank/DDBJ databases">
        <title>Genomic Encyclopedia of Type Strains, Phase IV (KMG-IV): sequencing the most valuable type-strain genomes for metagenomic binning, comparative biology and taxonomic classification.</title>
        <authorList>
            <person name="Goeker M."/>
        </authorList>
    </citation>
    <scope>NUCLEOTIDE SEQUENCE [LARGE SCALE GENOMIC DNA]</scope>
    <source>
        <strain evidence="1 2">DSM 25220</strain>
    </source>
</reference>
<protein>
    <submittedName>
        <fullName evidence="1">Uncharacterized protein</fullName>
    </submittedName>
</protein>
<organism evidence="1 2">
    <name type="scientific">[Anoxybacillus] calidus</name>
    <dbReference type="NCBI Taxonomy" id="575178"/>
    <lineage>
        <taxon>Bacteria</taxon>
        <taxon>Bacillati</taxon>
        <taxon>Bacillota</taxon>
        <taxon>Bacilli</taxon>
        <taxon>Bacillales</taxon>
        <taxon>Anoxybacillaceae</taxon>
        <taxon>Paranoxybacillus</taxon>
    </lineage>
</organism>
<proteinExistence type="predicted"/>
<comment type="caution">
    <text evidence="1">The sequence shown here is derived from an EMBL/GenBank/DDBJ whole genome shotgun (WGS) entry which is preliminary data.</text>
</comment>